<accession>A0A140KZL7</accession>
<dbReference type="Proteomes" id="UP000070456">
    <property type="component" value="Unassembled WGS sequence"/>
</dbReference>
<name>A0A140KZL7_9FIRM</name>
<protein>
    <submittedName>
        <fullName evidence="1">NADP-reducing hydrogenase subunit HndB</fullName>
        <ecNumber evidence="1">1.12.1.3</ecNumber>
    </submittedName>
</protein>
<evidence type="ECO:0000313" key="2">
    <source>
        <dbReference type="Proteomes" id="UP000070456"/>
    </source>
</evidence>
<gene>
    <name evidence="1" type="primary">hndB_3</name>
    <name evidence="1" type="ORF">AN619_29070</name>
</gene>
<dbReference type="AlphaFoldDB" id="A0A140KZL7"/>
<organism evidence="1 2">
    <name type="scientific">Thermotalea metallivorans</name>
    <dbReference type="NCBI Taxonomy" id="520762"/>
    <lineage>
        <taxon>Bacteria</taxon>
        <taxon>Bacillati</taxon>
        <taxon>Bacillota</taxon>
        <taxon>Clostridia</taxon>
        <taxon>Peptostreptococcales</taxon>
        <taxon>Thermotaleaceae</taxon>
        <taxon>Thermotalea</taxon>
    </lineage>
</organism>
<keyword evidence="2" id="KW-1185">Reference proteome</keyword>
<dbReference type="Gene3D" id="3.40.30.10">
    <property type="entry name" value="Glutaredoxin"/>
    <property type="match status" value="1"/>
</dbReference>
<keyword evidence="1" id="KW-0560">Oxidoreductase</keyword>
<reference evidence="1 2" key="1">
    <citation type="submission" date="2015-12" db="EMBL/GenBank/DDBJ databases">
        <title>Draft genome sequence of the thermoanaerobe Thermotalea metallivorans, an isolate from the runoff channel of the Great Artesian Basin, Australia.</title>
        <authorList>
            <person name="Patel B.K."/>
        </authorList>
    </citation>
    <scope>NUCLEOTIDE SEQUENCE [LARGE SCALE GENOMIC DNA]</scope>
    <source>
        <strain evidence="1 2">B2-1</strain>
    </source>
</reference>
<dbReference type="RefSeq" id="WP_068557993.1">
    <property type="nucleotide sequence ID" value="NZ_LOEE01000078.1"/>
</dbReference>
<evidence type="ECO:0000313" key="1">
    <source>
        <dbReference type="EMBL" id="KXG73742.1"/>
    </source>
</evidence>
<proteinExistence type="predicted"/>
<dbReference type="CDD" id="cd02980">
    <property type="entry name" value="TRX_Fd_family"/>
    <property type="match status" value="1"/>
</dbReference>
<dbReference type="OrthoDB" id="9800692at2"/>
<dbReference type="EMBL" id="LOEE01000078">
    <property type="protein sequence ID" value="KXG73742.1"/>
    <property type="molecule type" value="Genomic_DNA"/>
</dbReference>
<dbReference type="InterPro" id="IPR036249">
    <property type="entry name" value="Thioredoxin-like_sf"/>
</dbReference>
<dbReference type="SUPFAM" id="SSF52833">
    <property type="entry name" value="Thioredoxin-like"/>
    <property type="match status" value="1"/>
</dbReference>
<dbReference type="EC" id="1.12.1.3" evidence="1"/>
<sequence length="130" mass="14311">MTIKSLEELIKIREGAQKKVNLRQSGDDGEDIIEILVGMATCGIAAGARETLHAIIEEINHREIKNIRVVPVGCLGYCHSEPVIQVNIPGEEPILYGKVDSNKAKEIIHHHILGGNILKDSVLINTFQRA</sequence>
<dbReference type="GO" id="GO:0050583">
    <property type="term" value="F:hydrogen dehydrogenase (NADP+) activity"/>
    <property type="evidence" value="ECO:0007669"/>
    <property type="project" value="UniProtKB-EC"/>
</dbReference>
<dbReference type="STRING" id="520762.AN619_29070"/>
<comment type="caution">
    <text evidence="1">The sequence shown here is derived from an EMBL/GenBank/DDBJ whole genome shotgun (WGS) entry which is preliminary data.</text>
</comment>